<evidence type="ECO:0000256" key="5">
    <source>
        <dbReference type="ARBA" id="ARBA00022989"/>
    </source>
</evidence>
<feature type="domain" description="ABC transmembrane type-1" evidence="9">
    <location>
        <begin position="98"/>
        <end position="287"/>
    </location>
</feature>
<dbReference type="SUPFAM" id="SSF161098">
    <property type="entry name" value="MetI-like"/>
    <property type="match status" value="1"/>
</dbReference>
<dbReference type="InterPro" id="IPR035906">
    <property type="entry name" value="MetI-like_sf"/>
</dbReference>
<protein>
    <submittedName>
        <fullName evidence="10">ABC transporter permease</fullName>
    </submittedName>
</protein>
<dbReference type="CDD" id="cd06261">
    <property type="entry name" value="TM_PBP2"/>
    <property type="match status" value="1"/>
</dbReference>
<feature type="transmembrane region" description="Helical" evidence="7">
    <location>
        <begin position="101"/>
        <end position="125"/>
    </location>
</feature>
<reference evidence="11" key="1">
    <citation type="journal article" date="2019" name="Int. J. Syst. Evol. Microbiol.">
        <title>The Global Catalogue of Microorganisms (GCM) 10K type strain sequencing project: providing services to taxonomists for standard genome sequencing and annotation.</title>
        <authorList>
            <consortium name="The Broad Institute Genomics Platform"/>
            <consortium name="The Broad Institute Genome Sequencing Center for Infectious Disease"/>
            <person name="Wu L."/>
            <person name="Ma J."/>
        </authorList>
    </citation>
    <scope>NUCLEOTIDE SEQUENCE [LARGE SCALE GENOMIC DNA]</scope>
    <source>
        <strain evidence="11">CCUG 49018</strain>
    </source>
</reference>
<dbReference type="RefSeq" id="WP_346094277.1">
    <property type="nucleotide sequence ID" value="NZ_BAABKS010000090.1"/>
</dbReference>
<dbReference type="Proteomes" id="UP001597182">
    <property type="component" value="Unassembled WGS sequence"/>
</dbReference>
<dbReference type="InterPro" id="IPR000515">
    <property type="entry name" value="MetI-like"/>
</dbReference>
<sequence length="306" mass="31574">MSLVQVTEADGGSAGPASVDAEGRVDRRRLRRRTIGVGGWVGAGVLTDVLVTALIGPLTGGDPLAQNFDAILEAPSAAHLFGTDELGRDVFVRVVFGGRTALAITVVSAVVASLLGLVLALAGALYGGWVDALTSRLADVQLAVPSIVLAIVVLSFVGNSFVPIVFVLVLGSWVLTFRVIRGHARAVVQQQYVEAARVAGAGRLGIARRHLVPSVLPLLAVAFTINASSALLLESSLGYLGLGVQPPDPDWGQMVATGQAQIFTAPWIALFPGLAVVATAVGLQLLGDGLAERFVGGPVTRRGLAR</sequence>
<dbReference type="InterPro" id="IPR050366">
    <property type="entry name" value="BP-dependent_transpt_permease"/>
</dbReference>
<comment type="subcellular location">
    <subcellularLocation>
        <location evidence="1 7">Cell membrane</location>
        <topology evidence="1 7">Multi-pass membrane protein</topology>
    </subcellularLocation>
</comment>
<dbReference type="Pfam" id="PF00528">
    <property type="entry name" value="BPD_transp_1"/>
    <property type="match status" value="1"/>
</dbReference>
<dbReference type="EMBL" id="JBHTMB010000240">
    <property type="protein sequence ID" value="MFD1236633.1"/>
    <property type="molecule type" value="Genomic_DNA"/>
</dbReference>
<name>A0ABW3VQE1_9PSEU</name>
<keyword evidence="2 7" id="KW-0813">Transport</keyword>
<dbReference type="Gene3D" id="1.10.3720.10">
    <property type="entry name" value="MetI-like"/>
    <property type="match status" value="1"/>
</dbReference>
<feature type="transmembrane region" description="Helical" evidence="7">
    <location>
        <begin position="262"/>
        <end position="286"/>
    </location>
</feature>
<feature type="transmembrane region" description="Helical" evidence="7">
    <location>
        <begin position="34"/>
        <end position="55"/>
    </location>
</feature>
<comment type="similarity">
    <text evidence="7">Belongs to the binding-protein-dependent transport system permease family.</text>
</comment>
<evidence type="ECO:0000256" key="3">
    <source>
        <dbReference type="ARBA" id="ARBA00022475"/>
    </source>
</evidence>
<keyword evidence="6 7" id="KW-0472">Membrane</keyword>
<dbReference type="PANTHER" id="PTHR43386">
    <property type="entry name" value="OLIGOPEPTIDE TRANSPORT SYSTEM PERMEASE PROTEIN APPC"/>
    <property type="match status" value="1"/>
</dbReference>
<accession>A0ABW3VQE1</accession>
<dbReference type="PROSITE" id="PS50928">
    <property type="entry name" value="ABC_TM1"/>
    <property type="match status" value="1"/>
</dbReference>
<keyword evidence="11" id="KW-1185">Reference proteome</keyword>
<comment type="caution">
    <text evidence="10">The sequence shown here is derived from an EMBL/GenBank/DDBJ whole genome shotgun (WGS) entry which is preliminary data.</text>
</comment>
<keyword evidence="5 7" id="KW-1133">Transmembrane helix</keyword>
<evidence type="ECO:0000259" key="9">
    <source>
        <dbReference type="PROSITE" id="PS50928"/>
    </source>
</evidence>
<keyword evidence="4 7" id="KW-0812">Transmembrane</keyword>
<feature type="region of interest" description="Disordered" evidence="8">
    <location>
        <begin position="1"/>
        <end position="20"/>
    </location>
</feature>
<keyword evidence="3" id="KW-1003">Cell membrane</keyword>
<evidence type="ECO:0000256" key="6">
    <source>
        <dbReference type="ARBA" id="ARBA00023136"/>
    </source>
</evidence>
<evidence type="ECO:0000256" key="2">
    <source>
        <dbReference type="ARBA" id="ARBA00022448"/>
    </source>
</evidence>
<gene>
    <name evidence="10" type="ORF">ACFQ34_25385</name>
</gene>
<evidence type="ECO:0000313" key="10">
    <source>
        <dbReference type="EMBL" id="MFD1236633.1"/>
    </source>
</evidence>
<dbReference type="PANTHER" id="PTHR43386:SF1">
    <property type="entry name" value="D,D-DIPEPTIDE TRANSPORT SYSTEM PERMEASE PROTEIN DDPC-RELATED"/>
    <property type="match status" value="1"/>
</dbReference>
<evidence type="ECO:0000256" key="1">
    <source>
        <dbReference type="ARBA" id="ARBA00004651"/>
    </source>
</evidence>
<proteinExistence type="inferred from homology"/>
<evidence type="ECO:0000256" key="7">
    <source>
        <dbReference type="RuleBase" id="RU363032"/>
    </source>
</evidence>
<feature type="transmembrane region" description="Helical" evidence="7">
    <location>
        <begin position="218"/>
        <end position="242"/>
    </location>
</feature>
<evidence type="ECO:0000256" key="4">
    <source>
        <dbReference type="ARBA" id="ARBA00022692"/>
    </source>
</evidence>
<organism evidence="10 11">
    <name type="scientific">Pseudonocardia benzenivorans</name>
    <dbReference type="NCBI Taxonomy" id="228005"/>
    <lineage>
        <taxon>Bacteria</taxon>
        <taxon>Bacillati</taxon>
        <taxon>Actinomycetota</taxon>
        <taxon>Actinomycetes</taxon>
        <taxon>Pseudonocardiales</taxon>
        <taxon>Pseudonocardiaceae</taxon>
        <taxon>Pseudonocardia</taxon>
    </lineage>
</organism>
<evidence type="ECO:0000256" key="8">
    <source>
        <dbReference type="SAM" id="MobiDB-lite"/>
    </source>
</evidence>
<evidence type="ECO:0000313" key="11">
    <source>
        <dbReference type="Proteomes" id="UP001597182"/>
    </source>
</evidence>